<dbReference type="GeneID" id="54970113"/>
<organism evidence="1 2">
    <name type="scientific">Staphylococcus phage ISP</name>
    <dbReference type="NCBI Taxonomy" id="1028375"/>
    <lineage>
        <taxon>Viruses</taxon>
        <taxon>Duplodnaviria</taxon>
        <taxon>Heunggongvirae</taxon>
        <taxon>Uroviricota</taxon>
        <taxon>Caudoviricetes</taxon>
        <taxon>Herelleviridae</taxon>
        <taxon>Twortvirinae</taxon>
        <taxon>Kayvirus</taxon>
        <taxon>Kayvirus G1</taxon>
    </lineage>
</organism>
<accession>G2ZIN6</accession>
<sequence length="44" mass="5455">MVLKPFNINFLYNNFFILKKVFTSLYHKKYNLVNSQFYTNLFIK</sequence>
<evidence type="ECO:0000313" key="2">
    <source>
        <dbReference type="Proteomes" id="UP000008529"/>
    </source>
</evidence>
<dbReference type="RefSeq" id="YP_009780205.1">
    <property type="nucleotide sequence ID" value="NC_047720.1"/>
</dbReference>
<name>G2ZIN6_9CAUD</name>
<dbReference type="EMBL" id="FR852584">
    <property type="protein sequence ID" value="CCA65874.1"/>
    <property type="molecule type" value="Genomic_DNA"/>
</dbReference>
<proteinExistence type="predicted"/>
<protein>
    <submittedName>
        <fullName evidence="1">Uncharacterized protein</fullName>
    </submittedName>
</protein>
<dbReference type="Proteomes" id="UP000008529">
    <property type="component" value="Segment"/>
</dbReference>
<evidence type="ECO:0000313" key="1">
    <source>
        <dbReference type="EMBL" id="CCA65874.1"/>
    </source>
</evidence>
<dbReference type="KEGG" id="vg:54970113"/>
<reference evidence="2" key="1">
    <citation type="journal article" date="2011" name="PLoS ONE">
        <title>Microbiological and molecular assessment of bacteriophage ISP for the control of Staphylococcus aureus.</title>
        <authorList>
            <person name="Vandersteegen K."/>
            <person name="Mattheus W."/>
            <person name="Ceyssens P.J."/>
            <person name="Bilocq F."/>
            <person name="De Vos D."/>
            <person name="Pirnay J.P."/>
            <person name="Noben J.P."/>
            <person name="Merabishvili M."/>
            <person name="Lipinska U."/>
            <person name="Hermans K."/>
            <person name="Lavigne R."/>
        </authorList>
    </citation>
    <scope>NUCLEOTIDE SEQUENCE [LARGE SCALE GENOMIC DNA]</scope>
</reference>